<protein>
    <recommendedName>
        <fullName evidence="3">Lipoprotein</fullName>
    </recommendedName>
</protein>
<sequence>MINNKYLTVLLSFTFLISCSPKLSSVLVKDYQSLAYDEEVVVFDIDEDIPEEFEQIGVLKARDTGFSVKCNYEIVLDKAKLEARKAGGNAIKITMHKKPDFWSTCHRIDAIILKTPIKYNK</sequence>
<name>A0ABT0PV55_9FLAO</name>
<proteinExistence type="predicted"/>
<evidence type="ECO:0000313" key="2">
    <source>
        <dbReference type="Proteomes" id="UP001203607"/>
    </source>
</evidence>
<organism evidence="1 2">
    <name type="scientific">Flagellimonas spongiicola</name>
    <dbReference type="NCBI Taxonomy" id="2942208"/>
    <lineage>
        <taxon>Bacteria</taxon>
        <taxon>Pseudomonadati</taxon>
        <taxon>Bacteroidota</taxon>
        <taxon>Flavobacteriia</taxon>
        <taxon>Flavobacteriales</taxon>
        <taxon>Flavobacteriaceae</taxon>
        <taxon>Flagellimonas</taxon>
    </lineage>
</organism>
<keyword evidence="2" id="KW-1185">Reference proteome</keyword>
<dbReference type="PROSITE" id="PS51257">
    <property type="entry name" value="PROKAR_LIPOPROTEIN"/>
    <property type="match status" value="1"/>
</dbReference>
<evidence type="ECO:0000313" key="1">
    <source>
        <dbReference type="EMBL" id="MCL6275247.1"/>
    </source>
</evidence>
<comment type="caution">
    <text evidence="1">The sequence shown here is derived from an EMBL/GenBank/DDBJ whole genome shotgun (WGS) entry which is preliminary data.</text>
</comment>
<gene>
    <name evidence="1" type="ORF">M3P19_14595</name>
</gene>
<evidence type="ECO:0008006" key="3">
    <source>
        <dbReference type="Google" id="ProtNLM"/>
    </source>
</evidence>
<reference evidence="1 2" key="1">
    <citation type="submission" date="2022-05" db="EMBL/GenBank/DDBJ databases">
        <authorList>
            <person name="Park J.-S."/>
        </authorList>
    </citation>
    <scope>NUCLEOTIDE SEQUENCE [LARGE SCALE GENOMIC DNA]</scope>
    <source>
        <strain evidence="1 2">2012CJ35-5</strain>
    </source>
</reference>
<accession>A0ABT0PV55</accession>
<dbReference type="EMBL" id="JAMFMA010000003">
    <property type="protein sequence ID" value="MCL6275247.1"/>
    <property type="molecule type" value="Genomic_DNA"/>
</dbReference>
<dbReference type="RefSeq" id="WP_249658428.1">
    <property type="nucleotide sequence ID" value="NZ_JAMFMA010000003.1"/>
</dbReference>
<dbReference type="Proteomes" id="UP001203607">
    <property type="component" value="Unassembled WGS sequence"/>
</dbReference>